<dbReference type="EMBL" id="ADKM02000070">
    <property type="protein sequence ID" value="EGC03310.1"/>
    <property type="molecule type" value="Genomic_DNA"/>
</dbReference>
<protein>
    <submittedName>
        <fullName evidence="3">Conserved domain protein</fullName>
    </submittedName>
</protein>
<dbReference type="OrthoDB" id="9180316at2"/>
<keyword evidence="1" id="KW-0812">Transmembrane</keyword>
<gene>
    <name evidence="3" type="ORF">CUS_4457</name>
</gene>
<organism evidence="3 4">
    <name type="scientific">Ruminococcus albus 8</name>
    <dbReference type="NCBI Taxonomy" id="246199"/>
    <lineage>
        <taxon>Bacteria</taxon>
        <taxon>Bacillati</taxon>
        <taxon>Bacillota</taxon>
        <taxon>Clostridia</taxon>
        <taxon>Eubacteriales</taxon>
        <taxon>Oscillospiraceae</taxon>
        <taxon>Ruminococcus</taxon>
    </lineage>
</organism>
<sequence>MAYCNYCGEFNTDDSDFCKRCGKMINNTRYDYNNYSSSRDTVYVGNIRRCPVCNEIVPNIATVCNSCGFQFNNTLINPTLERFSSKIQSFDAQIPTEKNDIYYIKKKSKENKPSGITIILLTIFSFLTLFSMFWFIPVVFIYIILLFKQPTNDKTPPVLTQSELGKSNFIENFVYPNDSETIIELLQYIKNKIRITAELKADKDSLYWSNIWLNKAEQLYSKSRVSLGNDTIVEQLYQDIKSLHLNYLQNYKKYLFKQRPFVLVKFLSGLAFSFRLIFIIFSSIS</sequence>
<keyword evidence="1" id="KW-1133">Transmembrane helix</keyword>
<evidence type="ECO:0000313" key="4">
    <source>
        <dbReference type="Proteomes" id="UP000004259"/>
    </source>
</evidence>
<comment type="caution">
    <text evidence="3">The sequence shown here is derived from an EMBL/GenBank/DDBJ whole genome shotgun (WGS) entry which is preliminary data.</text>
</comment>
<dbReference type="Pfam" id="PF12773">
    <property type="entry name" value="DZR"/>
    <property type="match status" value="1"/>
</dbReference>
<dbReference type="AlphaFoldDB" id="E9SBN8"/>
<feature type="domain" description="DZANK-type" evidence="2">
    <location>
        <begin position="4"/>
        <end position="68"/>
    </location>
</feature>
<dbReference type="InterPro" id="IPR025874">
    <property type="entry name" value="DZR"/>
</dbReference>
<evidence type="ECO:0000313" key="3">
    <source>
        <dbReference type="EMBL" id="EGC03310.1"/>
    </source>
</evidence>
<feature type="transmembrane region" description="Helical" evidence="1">
    <location>
        <begin position="118"/>
        <end position="147"/>
    </location>
</feature>
<dbReference type="eggNOG" id="ENOG5030CU8">
    <property type="taxonomic scope" value="Bacteria"/>
</dbReference>
<keyword evidence="1" id="KW-0472">Membrane</keyword>
<feature type="transmembrane region" description="Helical" evidence="1">
    <location>
        <begin position="262"/>
        <end position="284"/>
    </location>
</feature>
<evidence type="ECO:0000256" key="1">
    <source>
        <dbReference type="SAM" id="Phobius"/>
    </source>
</evidence>
<keyword evidence="4" id="KW-1185">Reference proteome</keyword>
<evidence type="ECO:0000259" key="2">
    <source>
        <dbReference type="Pfam" id="PF12773"/>
    </source>
</evidence>
<dbReference type="Proteomes" id="UP000004259">
    <property type="component" value="Unassembled WGS sequence"/>
</dbReference>
<accession>E9SBN8</accession>
<reference evidence="3 4" key="1">
    <citation type="submission" date="2011-02" db="EMBL/GenBank/DDBJ databases">
        <authorList>
            <person name="Nelson K.E."/>
            <person name="Sutton G."/>
            <person name="Torralba M."/>
            <person name="Durkin S."/>
            <person name="Harkins D."/>
            <person name="Montgomery R."/>
            <person name="Ziemer C."/>
            <person name="Klaassens E."/>
            <person name="Ocuiv P."/>
            <person name="Morrison M."/>
        </authorList>
    </citation>
    <scope>NUCLEOTIDE SEQUENCE [LARGE SCALE GENOMIC DNA]</scope>
    <source>
        <strain evidence="3 4">8</strain>
    </source>
</reference>
<name>E9SBN8_RUMAL</name>
<dbReference type="RefSeq" id="WP_002849045.1">
    <property type="nucleotide sequence ID" value="NZ_ADKM02000070.1"/>
</dbReference>
<proteinExistence type="predicted"/>